<comment type="cofactor">
    <cofactor evidence="1 13">
        <name>heme</name>
        <dbReference type="ChEBI" id="CHEBI:30413"/>
    </cofactor>
</comment>
<evidence type="ECO:0000256" key="2">
    <source>
        <dbReference type="ARBA" id="ARBA00004174"/>
    </source>
</evidence>
<reference evidence="15 16" key="1">
    <citation type="journal article" date="2018" name="Nat. Ecol. Evol.">
        <title>Shark genomes provide insights into elasmobranch evolution and the origin of vertebrates.</title>
        <authorList>
            <person name="Hara Y"/>
            <person name="Yamaguchi K"/>
            <person name="Onimaru K"/>
            <person name="Kadota M"/>
            <person name="Koyanagi M"/>
            <person name="Keeley SD"/>
            <person name="Tatsumi K"/>
            <person name="Tanaka K"/>
            <person name="Motone F"/>
            <person name="Kageyama Y"/>
            <person name="Nozu R"/>
            <person name="Adachi N"/>
            <person name="Nishimura O"/>
            <person name="Nakagawa R"/>
            <person name="Tanegashima C"/>
            <person name="Kiyatake I"/>
            <person name="Matsumoto R"/>
            <person name="Murakumo K"/>
            <person name="Nishida K"/>
            <person name="Terakita A"/>
            <person name="Kuratani S"/>
            <person name="Sato K"/>
            <person name="Hyodo S Kuraku.S."/>
        </authorList>
    </citation>
    <scope>NUCLEOTIDE SEQUENCE [LARGE SCALE GENOMIC DNA]</scope>
</reference>
<dbReference type="PANTHER" id="PTHR24300:SF375">
    <property type="entry name" value="CYTOCHROME P450 FAMILY"/>
    <property type="match status" value="1"/>
</dbReference>
<dbReference type="OrthoDB" id="1055148at2759"/>
<keyword evidence="11 14" id="KW-0503">Monooxygenase</keyword>
<evidence type="ECO:0000256" key="11">
    <source>
        <dbReference type="ARBA" id="ARBA00023033"/>
    </source>
</evidence>
<dbReference type="SUPFAM" id="SSF48264">
    <property type="entry name" value="Cytochrome P450"/>
    <property type="match status" value="1"/>
</dbReference>
<dbReference type="GO" id="GO:0016712">
    <property type="term" value="F:oxidoreductase activity, acting on paired donors, with incorporation or reduction of molecular oxygen, reduced flavin or flavoprotein as one donor, and incorporation of one atom of oxygen"/>
    <property type="evidence" value="ECO:0007669"/>
    <property type="project" value="TreeGrafter"/>
</dbReference>
<evidence type="ECO:0000256" key="6">
    <source>
        <dbReference type="ARBA" id="ARBA00022723"/>
    </source>
</evidence>
<keyword evidence="5 13" id="KW-0349">Heme</keyword>
<dbReference type="GO" id="GO:0005506">
    <property type="term" value="F:iron ion binding"/>
    <property type="evidence" value="ECO:0007669"/>
    <property type="project" value="InterPro"/>
</dbReference>
<dbReference type="GO" id="GO:0020037">
    <property type="term" value="F:heme binding"/>
    <property type="evidence" value="ECO:0007669"/>
    <property type="project" value="InterPro"/>
</dbReference>
<gene>
    <name evidence="15" type="ORF">scyTo_0017633</name>
</gene>
<dbReference type="InterPro" id="IPR050182">
    <property type="entry name" value="Cytochrome_P450_fam2"/>
</dbReference>
<evidence type="ECO:0000256" key="3">
    <source>
        <dbReference type="ARBA" id="ARBA00004406"/>
    </source>
</evidence>
<dbReference type="GO" id="GO:0005789">
    <property type="term" value="C:endoplasmic reticulum membrane"/>
    <property type="evidence" value="ECO:0007669"/>
    <property type="project" value="UniProtKB-SubCell"/>
</dbReference>
<sequence>MFLYSLAAAMGLNGPGTTLLSLLLSALFIKWFLKPKQVQKGRLPPGPSALPILGNLFQVNRRAPNKSLIKLGEQYGPVFTIWFGSSPAVVLCGQEAVTEALIERGHDFSGRYLLPVFRKLTNYYGIVFSNGERWKQLRKFTLSTFRNFGMGKKSIEERILEEAQFLVTAIQNKKDTPLSPNFLLRCASSNIICSIVFGDRFDHEDKRFLTLIELFAENLQILSGPWIQLYNNFPTIVDFLPGPHKKLFQNAKDLMNFIKQVIQSHKESLQKDFPRDFIDCFLIKMEEEEHEHDSEFILMNLFQEKADHLAGHSSVACSIQPLLTITIKKIHREIDEVVGSCRRPTVEDRANMPYTDAVIHEVQRYIDLAPMSLPHTVTRDVEFSGYLIPKGTYVVPLLSSVLKGTSQWETPEEFNPNHFLDENGHFKKSESFVAFSAGKRICPGESLARMELFLFLTTLLQSFVFKPVIDHKEIDISAVISGFTAVPNDYEFYFISR</sequence>
<dbReference type="PANTHER" id="PTHR24300">
    <property type="entry name" value="CYTOCHROME P450 508A4-RELATED"/>
    <property type="match status" value="1"/>
</dbReference>
<dbReference type="InterPro" id="IPR017972">
    <property type="entry name" value="Cyt_P450_CS"/>
</dbReference>
<evidence type="ECO:0000256" key="9">
    <source>
        <dbReference type="ARBA" id="ARBA00023002"/>
    </source>
</evidence>
<dbReference type="InterPro" id="IPR001128">
    <property type="entry name" value="Cyt_P450"/>
</dbReference>
<evidence type="ECO:0000256" key="14">
    <source>
        <dbReference type="RuleBase" id="RU000461"/>
    </source>
</evidence>
<evidence type="ECO:0000256" key="13">
    <source>
        <dbReference type="PIRSR" id="PIRSR602401-1"/>
    </source>
</evidence>
<dbReference type="AlphaFoldDB" id="A0A401PWY1"/>
<dbReference type="GO" id="GO:0006805">
    <property type="term" value="P:xenobiotic metabolic process"/>
    <property type="evidence" value="ECO:0007669"/>
    <property type="project" value="TreeGrafter"/>
</dbReference>
<dbReference type="GO" id="GO:0006082">
    <property type="term" value="P:organic acid metabolic process"/>
    <property type="evidence" value="ECO:0007669"/>
    <property type="project" value="TreeGrafter"/>
</dbReference>
<keyword evidence="7" id="KW-0256">Endoplasmic reticulum</keyword>
<evidence type="ECO:0000256" key="5">
    <source>
        <dbReference type="ARBA" id="ARBA00022617"/>
    </source>
</evidence>
<dbReference type="OMA" id="LFDCAFH"/>
<dbReference type="InterPro" id="IPR002401">
    <property type="entry name" value="Cyt_P450_E_grp-I"/>
</dbReference>
<evidence type="ECO:0000256" key="8">
    <source>
        <dbReference type="ARBA" id="ARBA00022848"/>
    </source>
</evidence>
<evidence type="ECO:0008006" key="17">
    <source>
        <dbReference type="Google" id="ProtNLM"/>
    </source>
</evidence>
<feature type="binding site" description="axial binding residue" evidence="13">
    <location>
        <position position="442"/>
    </location>
    <ligand>
        <name>heme</name>
        <dbReference type="ChEBI" id="CHEBI:30413"/>
    </ligand>
    <ligandPart>
        <name>Fe</name>
        <dbReference type="ChEBI" id="CHEBI:18248"/>
    </ligandPart>
</feature>
<dbReference type="Proteomes" id="UP000288216">
    <property type="component" value="Unassembled WGS sequence"/>
</dbReference>
<evidence type="ECO:0000256" key="12">
    <source>
        <dbReference type="ARBA" id="ARBA00023136"/>
    </source>
</evidence>
<keyword evidence="6 13" id="KW-0479">Metal-binding</keyword>
<dbReference type="Pfam" id="PF00067">
    <property type="entry name" value="p450"/>
    <property type="match status" value="1"/>
</dbReference>
<keyword evidence="16" id="KW-1185">Reference proteome</keyword>
<keyword evidence="12" id="KW-0472">Membrane</keyword>
<dbReference type="STRING" id="75743.A0A401PWY1"/>
<keyword evidence="10 13" id="KW-0408">Iron</keyword>
<dbReference type="PROSITE" id="PS00086">
    <property type="entry name" value="CYTOCHROME_P450"/>
    <property type="match status" value="1"/>
</dbReference>
<comment type="subcellular location">
    <subcellularLocation>
        <location evidence="3">Endoplasmic reticulum membrane</location>
        <topology evidence="3">Peripheral membrane protein</topology>
    </subcellularLocation>
    <subcellularLocation>
        <location evidence="2">Microsome membrane</location>
        <topology evidence="2">Peripheral membrane protein</topology>
    </subcellularLocation>
</comment>
<keyword evidence="8" id="KW-0492">Microsome</keyword>
<comment type="similarity">
    <text evidence="4 14">Belongs to the cytochrome P450 family.</text>
</comment>
<comment type="caution">
    <text evidence="15">The sequence shown here is derived from an EMBL/GenBank/DDBJ whole genome shotgun (WGS) entry which is preliminary data.</text>
</comment>
<evidence type="ECO:0000313" key="15">
    <source>
        <dbReference type="EMBL" id="GCB77639.1"/>
    </source>
</evidence>
<dbReference type="PRINTS" id="PR00463">
    <property type="entry name" value="EP450I"/>
</dbReference>
<organism evidence="15 16">
    <name type="scientific">Scyliorhinus torazame</name>
    <name type="common">Cloudy catshark</name>
    <name type="synonym">Catulus torazame</name>
    <dbReference type="NCBI Taxonomy" id="75743"/>
    <lineage>
        <taxon>Eukaryota</taxon>
        <taxon>Metazoa</taxon>
        <taxon>Chordata</taxon>
        <taxon>Craniata</taxon>
        <taxon>Vertebrata</taxon>
        <taxon>Chondrichthyes</taxon>
        <taxon>Elasmobranchii</taxon>
        <taxon>Galeomorphii</taxon>
        <taxon>Galeoidea</taxon>
        <taxon>Carcharhiniformes</taxon>
        <taxon>Scyliorhinidae</taxon>
        <taxon>Scyliorhinus</taxon>
    </lineage>
</organism>
<evidence type="ECO:0000256" key="1">
    <source>
        <dbReference type="ARBA" id="ARBA00001971"/>
    </source>
</evidence>
<name>A0A401PWY1_SCYTO</name>
<proteinExistence type="inferred from homology"/>
<evidence type="ECO:0000256" key="4">
    <source>
        <dbReference type="ARBA" id="ARBA00010617"/>
    </source>
</evidence>
<protein>
    <recommendedName>
        <fullName evidence="17">Cytochrome P450</fullName>
    </recommendedName>
</protein>
<dbReference type="FunFam" id="1.10.630.10:FF:000238">
    <property type="entry name" value="Cytochrome P450 2A6"/>
    <property type="match status" value="1"/>
</dbReference>
<dbReference type="EMBL" id="BFAA01011614">
    <property type="protein sequence ID" value="GCB77639.1"/>
    <property type="molecule type" value="Genomic_DNA"/>
</dbReference>
<evidence type="ECO:0000313" key="16">
    <source>
        <dbReference type="Proteomes" id="UP000288216"/>
    </source>
</evidence>
<evidence type="ECO:0000256" key="7">
    <source>
        <dbReference type="ARBA" id="ARBA00022824"/>
    </source>
</evidence>
<accession>A0A401PWY1</accession>
<dbReference type="InterPro" id="IPR036396">
    <property type="entry name" value="Cyt_P450_sf"/>
</dbReference>
<evidence type="ECO:0000256" key="10">
    <source>
        <dbReference type="ARBA" id="ARBA00023004"/>
    </source>
</evidence>
<dbReference type="Gene3D" id="1.10.630.10">
    <property type="entry name" value="Cytochrome P450"/>
    <property type="match status" value="1"/>
</dbReference>
<keyword evidence="9 14" id="KW-0560">Oxidoreductase</keyword>
<dbReference type="PRINTS" id="PR00385">
    <property type="entry name" value="P450"/>
</dbReference>